<organism evidence="1 2">
    <name type="scientific">Necator americanus</name>
    <name type="common">Human hookworm</name>
    <dbReference type="NCBI Taxonomy" id="51031"/>
    <lineage>
        <taxon>Eukaryota</taxon>
        <taxon>Metazoa</taxon>
        <taxon>Ecdysozoa</taxon>
        <taxon>Nematoda</taxon>
        <taxon>Chromadorea</taxon>
        <taxon>Rhabditida</taxon>
        <taxon>Rhabditina</taxon>
        <taxon>Rhabditomorpha</taxon>
        <taxon>Strongyloidea</taxon>
        <taxon>Ancylostomatidae</taxon>
        <taxon>Bunostominae</taxon>
        <taxon>Necator</taxon>
    </lineage>
</organism>
<dbReference type="KEGG" id="nai:NECAME_04171"/>
<feature type="non-terminal residue" evidence="1">
    <location>
        <position position="1"/>
    </location>
</feature>
<dbReference type="AlphaFoldDB" id="W2SWE7"/>
<protein>
    <submittedName>
        <fullName evidence="1">Uncharacterized protein</fullName>
    </submittedName>
</protein>
<proteinExistence type="predicted"/>
<evidence type="ECO:0000313" key="2">
    <source>
        <dbReference type="Proteomes" id="UP000053676"/>
    </source>
</evidence>
<name>W2SWE7_NECAM</name>
<dbReference type="EMBL" id="KI660398">
    <property type="protein sequence ID" value="ETN73950.1"/>
    <property type="molecule type" value="Genomic_DNA"/>
</dbReference>
<gene>
    <name evidence="1" type="ORF">NECAME_04171</name>
</gene>
<dbReference type="Proteomes" id="UP000053676">
    <property type="component" value="Unassembled WGS sequence"/>
</dbReference>
<evidence type="ECO:0000313" key="1">
    <source>
        <dbReference type="EMBL" id="ETN73950.1"/>
    </source>
</evidence>
<feature type="non-terminal residue" evidence="1">
    <location>
        <position position="82"/>
    </location>
</feature>
<reference evidence="2" key="1">
    <citation type="journal article" date="2014" name="Nat. Genet.">
        <title>Genome of the human hookworm Necator americanus.</title>
        <authorList>
            <person name="Tang Y.T."/>
            <person name="Gao X."/>
            <person name="Rosa B.A."/>
            <person name="Abubucker S."/>
            <person name="Hallsworth-Pepin K."/>
            <person name="Martin J."/>
            <person name="Tyagi R."/>
            <person name="Heizer E."/>
            <person name="Zhang X."/>
            <person name="Bhonagiri-Palsikar V."/>
            <person name="Minx P."/>
            <person name="Warren W.C."/>
            <person name="Wang Q."/>
            <person name="Zhan B."/>
            <person name="Hotez P.J."/>
            <person name="Sternberg P.W."/>
            <person name="Dougall A."/>
            <person name="Gaze S.T."/>
            <person name="Mulvenna J."/>
            <person name="Sotillo J."/>
            <person name="Ranganathan S."/>
            <person name="Rabelo E.M."/>
            <person name="Wilson R.K."/>
            <person name="Felgner P.L."/>
            <person name="Bethony J."/>
            <person name="Hawdon J.M."/>
            <person name="Gasser R.B."/>
            <person name="Loukas A."/>
            <person name="Mitreva M."/>
        </authorList>
    </citation>
    <scope>NUCLEOTIDE SEQUENCE [LARGE SCALE GENOMIC DNA]</scope>
</reference>
<accession>W2SWE7</accession>
<keyword evidence="2" id="KW-1185">Reference proteome</keyword>
<sequence>INRDVELLRGCIKNRRIRLEHTTPFSNSPGIVHSDLFCRLKVRSSNGNFLLLHLLMTFSTHPIKKLPEYITWLLLLDNGIGK</sequence>